<evidence type="ECO:0000313" key="1">
    <source>
        <dbReference type="EMBL" id="GAP43091.1"/>
    </source>
</evidence>
<sequence length="63" mass="7775">MLEYSKTILQKVSFNRDLFKKELYKAIRFLKREEIVLLQIWCMVSFNDKYADIIREVFRNIAR</sequence>
<dbReference type="STRING" id="1678841.TBC1_111233"/>
<protein>
    <submittedName>
        <fullName evidence="1">Uncharacterized protein</fullName>
    </submittedName>
</protein>
<reference evidence="1" key="1">
    <citation type="journal article" date="2015" name="Genome Announc.">
        <title>Draft Genome Sequence of Bacteroidales Strain TBC1, a Novel Isolate from a Methanogenic Wastewater Treatment System.</title>
        <authorList>
            <person name="Tourlousse D.M."/>
            <person name="Matsuura N."/>
            <person name="Sun L."/>
            <person name="Toyonaga M."/>
            <person name="Kuroda K."/>
            <person name="Ohashi A."/>
            <person name="Cruz R."/>
            <person name="Yamaguchi T."/>
            <person name="Sekiguchi Y."/>
        </authorList>
    </citation>
    <scope>NUCLEOTIDE SEQUENCE [LARGE SCALE GENOMIC DNA]</scope>
    <source>
        <strain evidence="1">TBC1</strain>
    </source>
</reference>
<organism evidence="1">
    <name type="scientific">Lentimicrobium saccharophilum</name>
    <dbReference type="NCBI Taxonomy" id="1678841"/>
    <lineage>
        <taxon>Bacteria</taxon>
        <taxon>Pseudomonadati</taxon>
        <taxon>Bacteroidota</taxon>
        <taxon>Bacteroidia</taxon>
        <taxon>Bacteroidales</taxon>
        <taxon>Lentimicrobiaceae</taxon>
        <taxon>Lentimicrobium</taxon>
    </lineage>
</organism>
<dbReference type="RefSeq" id="WP_062039818.1">
    <property type="nucleotide sequence ID" value="NZ_DF968182.1"/>
</dbReference>
<evidence type="ECO:0000313" key="2">
    <source>
        <dbReference type="Proteomes" id="UP000053091"/>
    </source>
</evidence>
<dbReference type="AlphaFoldDB" id="A0A0S7C2M5"/>
<accession>A0A0S7C2M5</accession>
<gene>
    <name evidence="1" type="ORF">TBC1_111233</name>
</gene>
<dbReference type="OrthoDB" id="840060at2"/>
<name>A0A0S7C2M5_9BACT</name>
<proteinExistence type="predicted"/>
<dbReference type="Proteomes" id="UP000053091">
    <property type="component" value="Unassembled WGS sequence"/>
</dbReference>
<dbReference type="EMBL" id="DF968182">
    <property type="protein sequence ID" value="GAP43091.1"/>
    <property type="molecule type" value="Genomic_DNA"/>
</dbReference>
<keyword evidence="2" id="KW-1185">Reference proteome</keyword>